<feature type="transmembrane region" description="Helical" evidence="4">
    <location>
        <begin position="20"/>
        <end position="37"/>
    </location>
</feature>
<sequence length="212" mass="22821">MVQIEIPTEFEPHMVEKIRSGALVLFSLLSFWLMSSANTSHHAQFHYEWYPSLTFFVWVGVLSFLYSGGLLVAQHLNMLDGELGLSLQQKGPYVLLFLTYTAAVAASATSSDLHQVFDVNDGPVCRSRISNSRAEAGAHFCGDLVAACVFMYFLSATYALTIALRSGMGGGFATEMTGGGVTDGFAGSTGYNDLDAAAKADMRPPGPPQMNI</sequence>
<keyword evidence="3" id="KW-1003">Cell membrane</keyword>
<accession>A0A8J2SVB8</accession>
<dbReference type="OrthoDB" id="231673at2759"/>
<evidence type="ECO:0000256" key="4">
    <source>
        <dbReference type="SAM" id="Phobius"/>
    </source>
</evidence>
<evidence type="ECO:0000259" key="5">
    <source>
        <dbReference type="Pfam" id="PF04535"/>
    </source>
</evidence>
<dbReference type="Proteomes" id="UP000789595">
    <property type="component" value="Unassembled WGS sequence"/>
</dbReference>
<comment type="caution">
    <text evidence="6">The sequence shown here is derived from an EMBL/GenBank/DDBJ whole genome shotgun (WGS) entry which is preliminary data.</text>
</comment>
<evidence type="ECO:0000313" key="6">
    <source>
        <dbReference type="EMBL" id="CAH0374517.1"/>
    </source>
</evidence>
<evidence type="ECO:0000256" key="2">
    <source>
        <dbReference type="ARBA" id="ARBA00007651"/>
    </source>
</evidence>
<dbReference type="EMBL" id="CAKKNE010000004">
    <property type="protein sequence ID" value="CAH0374517.1"/>
    <property type="molecule type" value="Genomic_DNA"/>
</dbReference>
<gene>
    <name evidence="6" type="ORF">PECAL_4P18040</name>
</gene>
<feature type="transmembrane region" description="Helical" evidence="4">
    <location>
        <begin position="93"/>
        <end position="110"/>
    </location>
</feature>
<protein>
    <recommendedName>
        <fullName evidence="5">Casparian strip membrane protein domain-containing protein</fullName>
    </recommendedName>
</protein>
<keyword evidence="4" id="KW-1133">Transmembrane helix</keyword>
<organism evidence="6 7">
    <name type="scientific">Pelagomonas calceolata</name>
    <dbReference type="NCBI Taxonomy" id="35677"/>
    <lineage>
        <taxon>Eukaryota</taxon>
        <taxon>Sar</taxon>
        <taxon>Stramenopiles</taxon>
        <taxon>Ochrophyta</taxon>
        <taxon>Pelagophyceae</taxon>
        <taxon>Pelagomonadales</taxon>
        <taxon>Pelagomonadaceae</taxon>
        <taxon>Pelagomonas</taxon>
    </lineage>
</organism>
<feature type="domain" description="Casparian strip membrane protein" evidence="5">
    <location>
        <begin position="23"/>
        <end position="122"/>
    </location>
</feature>
<evidence type="ECO:0000256" key="3">
    <source>
        <dbReference type="ARBA" id="ARBA00022475"/>
    </source>
</evidence>
<feature type="transmembrane region" description="Helical" evidence="4">
    <location>
        <begin position="144"/>
        <end position="164"/>
    </location>
</feature>
<evidence type="ECO:0000256" key="1">
    <source>
        <dbReference type="ARBA" id="ARBA00004651"/>
    </source>
</evidence>
<comment type="subcellular location">
    <subcellularLocation>
        <location evidence="1">Cell membrane</location>
        <topology evidence="1">Multi-pass membrane protein</topology>
    </subcellularLocation>
</comment>
<reference evidence="6" key="1">
    <citation type="submission" date="2021-11" db="EMBL/GenBank/DDBJ databases">
        <authorList>
            <consortium name="Genoscope - CEA"/>
            <person name="William W."/>
        </authorList>
    </citation>
    <scope>NUCLEOTIDE SEQUENCE</scope>
</reference>
<dbReference type="GO" id="GO:0005886">
    <property type="term" value="C:plasma membrane"/>
    <property type="evidence" value="ECO:0007669"/>
    <property type="project" value="UniProtKB-SubCell"/>
</dbReference>
<keyword evidence="4" id="KW-0472">Membrane</keyword>
<keyword evidence="4" id="KW-0812">Transmembrane</keyword>
<feature type="transmembrane region" description="Helical" evidence="4">
    <location>
        <begin position="49"/>
        <end position="72"/>
    </location>
</feature>
<proteinExistence type="inferred from homology"/>
<dbReference type="AlphaFoldDB" id="A0A8J2SVB8"/>
<keyword evidence="7" id="KW-1185">Reference proteome</keyword>
<evidence type="ECO:0000313" key="7">
    <source>
        <dbReference type="Proteomes" id="UP000789595"/>
    </source>
</evidence>
<dbReference type="Pfam" id="PF04535">
    <property type="entry name" value="CASP_dom"/>
    <property type="match status" value="1"/>
</dbReference>
<name>A0A8J2SVB8_9STRA</name>
<comment type="similarity">
    <text evidence="2">Belongs to the Casparian strip membrane proteins (CASP) family.</text>
</comment>
<dbReference type="InterPro" id="IPR006702">
    <property type="entry name" value="CASP_dom"/>
</dbReference>